<reference evidence="10 11" key="1">
    <citation type="journal article" date="2013" name="PLoS Genet.">
        <title>Distinctive expansion of potential virulence genes in the genome of the oomycete fish pathogen Saprolegnia parasitica.</title>
        <authorList>
            <person name="Jiang R.H."/>
            <person name="de Bruijn I."/>
            <person name="Haas B.J."/>
            <person name="Belmonte R."/>
            <person name="Lobach L."/>
            <person name="Christie J."/>
            <person name="van den Ackerveken G."/>
            <person name="Bottin A."/>
            <person name="Bulone V."/>
            <person name="Diaz-Moreno S.M."/>
            <person name="Dumas B."/>
            <person name="Fan L."/>
            <person name="Gaulin E."/>
            <person name="Govers F."/>
            <person name="Grenville-Briggs L.J."/>
            <person name="Horner N.R."/>
            <person name="Levin J.Z."/>
            <person name="Mammella M."/>
            <person name="Meijer H.J."/>
            <person name="Morris P."/>
            <person name="Nusbaum C."/>
            <person name="Oome S."/>
            <person name="Phillips A.J."/>
            <person name="van Rooyen D."/>
            <person name="Rzeszutek E."/>
            <person name="Saraiva M."/>
            <person name="Secombes C.J."/>
            <person name="Seidl M.F."/>
            <person name="Snel B."/>
            <person name="Stassen J.H."/>
            <person name="Sykes S."/>
            <person name="Tripathy S."/>
            <person name="van den Berg H."/>
            <person name="Vega-Arreguin J.C."/>
            <person name="Wawra S."/>
            <person name="Young S.K."/>
            <person name="Zeng Q."/>
            <person name="Dieguez-Uribeondo J."/>
            <person name="Russ C."/>
            <person name="Tyler B.M."/>
            <person name="van West P."/>
        </authorList>
    </citation>
    <scope>NUCLEOTIDE SEQUENCE [LARGE SCALE GENOMIC DNA]</scope>
    <source>
        <strain evidence="10 11">CBS 223.65</strain>
    </source>
</reference>
<dbReference type="KEGG" id="spar:SPRG_09698"/>
<evidence type="ECO:0000256" key="7">
    <source>
        <dbReference type="ARBA" id="ARBA00023242"/>
    </source>
</evidence>
<dbReference type="Gene3D" id="3.50.50.80">
    <property type="entry name" value="Ubiquitin-activating enzyme E1, inactive adenylation domain, subdomain 1"/>
    <property type="match status" value="1"/>
</dbReference>
<dbReference type="RefSeq" id="XP_012204238.1">
    <property type="nucleotide sequence ID" value="XM_012348848.1"/>
</dbReference>
<sequence>MAARIDEGLYSRQLYVMGHEAQARMGESNVLLLNLDGLGVEIAKNIVLAGVKSVTVADDAPSTYMDLSAQFYLTEDDVKNQVGRAEASWRKLAELNPYVPVHHHVGAIDEAFLEQFRVVVLCNASRAYATQINQICHKHSIAFIATEARGVFGSVFCDFGDAFVVSDKDGEQPITCMVASVSPLTESKLLVTVTDDARHQMETGDHVTFREIQGASHLNGCAPVPITVTGPYTFTIDTKSGASGAFGYVTQVKQPVTLAFAPMDVATETPGEFLMSDFAKIGRSEVLHVAFQALDQFAATHGALPTSGDSDMAAQVLALAKTIKSKDVEWTEASEAVVLALARSARGVVSPLTALLGGVVGQEALKACSGKFTPIHQ</sequence>
<comment type="similarity">
    <text evidence="4">Belongs to the ubiquitin-activating E1 family.</text>
</comment>
<dbReference type="InterPro" id="IPR000011">
    <property type="entry name" value="UBQ/SUMO-activ_enz_E1-like"/>
</dbReference>
<comment type="subcellular location">
    <subcellularLocation>
        <location evidence="1">Nucleus</location>
    </subcellularLocation>
</comment>
<dbReference type="InterPro" id="IPR042302">
    <property type="entry name" value="E1_FCCH_sf"/>
</dbReference>
<keyword evidence="7" id="KW-0539">Nucleus</keyword>
<feature type="domain" description="THIF-type NAD/FAD binding fold" evidence="9">
    <location>
        <begin position="10"/>
        <end position="371"/>
    </location>
</feature>
<evidence type="ECO:0000256" key="6">
    <source>
        <dbReference type="ARBA" id="ARBA00022786"/>
    </source>
</evidence>
<dbReference type="SUPFAM" id="SSF69572">
    <property type="entry name" value="Activating enzymes of the ubiquitin-like proteins"/>
    <property type="match status" value="1"/>
</dbReference>
<evidence type="ECO:0000256" key="8">
    <source>
        <dbReference type="ARBA" id="ARBA00044354"/>
    </source>
</evidence>
<dbReference type="Proteomes" id="UP000030745">
    <property type="component" value="Unassembled WGS sequence"/>
</dbReference>
<dbReference type="GO" id="GO:0031510">
    <property type="term" value="C:SUMO activating enzyme complex"/>
    <property type="evidence" value="ECO:0007669"/>
    <property type="project" value="TreeGrafter"/>
</dbReference>
<dbReference type="InterPro" id="IPR035985">
    <property type="entry name" value="Ubiquitin-activating_enz"/>
</dbReference>
<dbReference type="OMA" id="KHRICAT"/>
<comment type="pathway">
    <text evidence="3">Protein modification; protein ubiquitination.</text>
</comment>
<dbReference type="GeneID" id="24131850"/>
<dbReference type="GO" id="GO:0005737">
    <property type="term" value="C:cytoplasm"/>
    <property type="evidence" value="ECO:0007669"/>
    <property type="project" value="TreeGrafter"/>
</dbReference>
<proteinExistence type="inferred from homology"/>
<evidence type="ECO:0000256" key="3">
    <source>
        <dbReference type="ARBA" id="ARBA00004906"/>
    </source>
</evidence>
<accession>A0A067CEI0</accession>
<dbReference type="FunFam" id="3.50.50.80:FF:000001">
    <property type="entry name" value="ubiquitin-like modifier-activating enzyme 1"/>
    <property type="match status" value="1"/>
</dbReference>
<gene>
    <name evidence="10" type="ORF">SPRG_09698</name>
</gene>
<dbReference type="Gene3D" id="3.40.50.12550">
    <property type="entry name" value="Ubiquitin-activating enzyme E1, inactive adenylation domain, subdomain 2"/>
    <property type="match status" value="1"/>
</dbReference>
<dbReference type="PANTHER" id="PTHR10953:SF162">
    <property type="entry name" value="SUMO-ACTIVATING ENZYME SUBUNIT 1"/>
    <property type="match status" value="1"/>
</dbReference>
<dbReference type="PROSITE" id="PS00536">
    <property type="entry name" value="UBIQUITIN_ACTIVAT_1"/>
    <property type="match status" value="1"/>
</dbReference>
<dbReference type="GO" id="GO:0016925">
    <property type="term" value="P:protein sumoylation"/>
    <property type="evidence" value="ECO:0007669"/>
    <property type="project" value="TreeGrafter"/>
</dbReference>
<keyword evidence="11" id="KW-1185">Reference proteome</keyword>
<dbReference type="InterPro" id="IPR042449">
    <property type="entry name" value="Ub-E1_IAD_1"/>
</dbReference>
<dbReference type="STRING" id="695850.A0A067CEI0"/>
<evidence type="ECO:0000256" key="1">
    <source>
        <dbReference type="ARBA" id="ARBA00004123"/>
    </source>
</evidence>
<dbReference type="InterPro" id="IPR018074">
    <property type="entry name" value="UBQ-activ_enz_E1_CS"/>
</dbReference>
<evidence type="ECO:0000313" key="11">
    <source>
        <dbReference type="Proteomes" id="UP000030745"/>
    </source>
</evidence>
<organism evidence="10 11">
    <name type="scientific">Saprolegnia parasitica (strain CBS 223.65)</name>
    <dbReference type="NCBI Taxonomy" id="695850"/>
    <lineage>
        <taxon>Eukaryota</taxon>
        <taxon>Sar</taxon>
        <taxon>Stramenopiles</taxon>
        <taxon>Oomycota</taxon>
        <taxon>Saprolegniomycetes</taxon>
        <taxon>Saprolegniales</taxon>
        <taxon>Saprolegniaceae</taxon>
        <taxon>Saprolegnia</taxon>
    </lineage>
</organism>
<protein>
    <recommendedName>
        <fullName evidence="8">Ubiquitin-like 1-activating enzyme E1A</fullName>
    </recommendedName>
</protein>
<dbReference type="Pfam" id="PF00899">
    <property type="entry name" value="ThiF"/>
    <property type="match status" value="1"/>
</dbReference>
<dbReference type="InterPro" id="IPR000594">
    <property type="entry name" value="ThiF_NAD_FAD-bd"/>
</dbReference>
<evidence type="ECO:0000313" key="10">
    <source>
        <dbReference type="EMBL" id="KDO24966.1"/>
    </source>
</evidence>
<dbReference type="Gene3D" id="2.40.30.180">
    <property type="entry name" value="Ubiquitin-activating enzyme E1, FCCH domain"/>
    <property type="match status" value="1"/>
</dbReference>
<dbReference type="PRINTS" id="PR01849">
    <property type="entry name" value="UBIQUITINACT"/>
</dbReference>
<dbReference type="InterPro" id="IPR045886">
    <property type="entry name" value="ThiF/MoeB/HesA"/>
</dbReference>
<dbReference type="OrthoDB" id="10252231at2759"/>
<dbReference type="VEuPathDB" id="FungiDB:SPRG_09698"/>
<evidence type="ECO:0000256" key="5">
    <source>
        <dbReference type="ARBA" id="ARBA00022598"/>
    </source>
</evidence>
<evidence type="ECO:0000259" key="9">
    <source>
        <dbReference type="Pfam" id="PF00899"/>
    </source>
</evidence>
<dbReference type="EMBL" id="KK583236">
    <property type="protein sequence ID" value="KDO24966.1"/>
    <property type="molecule type" value="Genomic_DNA"/>
</dbReference>
<keyword evidence="6" id="KW-0833">Ubl conjugation pathway</keyword>
<evidence type="ECO:0000256" key="2">
    <source>
        <dbReference type="ARBA" id="ARBA00004718"/>
    </source>
</evidence>
<feature type="non-terminal residue" evidence="10">
    <location>
        <position position="377"/>
    </location>
</feature>
<evidence type="ECO:0000256" key="4">
    <source>
        <dbReference type="ARBA" id="ARBA00005673"/>
    </source>
</evidence>
<name>A0A067CEI0_SAPPC</name>
<dbReference type="PANTHER" id="PTHR10953">
    <property type="entry name" value="UBIQUITIN-ACTIVATING ENZYME E1"/>
    <property type="match status" value="1"/>
</dbReference>
<dbReference type="AlphaFoldDB" id="A0A067CEI0"/>
<keyword evidence="5" id="KW-0436">Ligase</keyword>
<comment type="pathway">
    <text evidence="2">Protein modification; protein sumoylation.</text>
</comment>
<dbReference type="GO" id="GO:0019948">
    <property type="term" value="F:SUMO activating enzyme activity"/>
    <property type="evidence" value="ECO:0007669"/>
    <property type="project" value="TreeGrafter"/>
</dbReference>
<dbReference type="GO" id="GO:0004839">
    <property type="term" value="F:ubiquitin activating enzyme activity"/>
    <property type="evidence" value="ECO:0007669"/>
    <property type="project" value="UniProtKB-EC"/>
</dbReference>